<evidence type="ECO:0000313" key="2">
    <source>
        <dbReference type="Proteomes" id="UP000054776"/>
    </source>
</evidence>
<accession>A0A0V1AIN6</accession>
<protein>
    <submittedName>
        <fullName evidence="1">Uncharacterized protein</fullName>
    </submittedName>
</protein>
<proteinExistence type="predicted"/>
<sequence>MNNLTGCCSHFSHLPYCILLTDFNVFTYWNVLCHESPWILASD</sequence>
<name>A0A0V1AIN6_TRISP</name>
<dbReference type="AlphaFoldDB" id="A0A0V1AIN6"/>
<dbReference type="EMBL" id="JYDH01001537">
    <property type="protein sequence ID" value="KRY24663.1"/>
    <property type="molecule type" value="Genomic_DNA"/>
</dbReference>
<keyword evidence="2" id="KW-1185">Reference proteome</keyword>
<dbReference type="Proteomes" id="UP000054776">
    <property type="component" value="Unassembled WGS sequence"/>
</dbReference>
<gene>
    <name evidence="1" type="ORF">T01_4855</name>
</gene>
<organism evidence="1 2">
    <name type="scientific">Trichinella spiralis</name>
    <name type="common">Trichina worm</name>
    <dbReference type="NCBI Taxonomy" id="6334"/>
    <lineage>
        <taxon>Eukaryota</taxon>
        <taxon>Metazoa</taxon>
        <taxon>Ecdysozoa</taxon>
        <taxon>Nematoda</taxon>
        <taxon>Enoplea</taxon>
        <taxon>Dorylaimia</taxon>
        <taxon>Trichinellida</taxon>
        <taxon>Trichinellidae</taxon>
        <taxon>Trichinella</taxon>
    </lineage>
</organism>
<reference evidence="1 2" key="1">
    <citation type="submission" date="2015-01" db="EMBL/GenBank/DDBJ databases">
        <title>Evolution of Trichinella species and genotypes.</title>
        <authorList>
            <person name="Korhonen P.K."/>
            <person name="Edoardo P."/>
            <person name="Giuseppe L.R."/>
            <person name="Gasser R.B."/>
        </authorList>
    </citation>
    <scope>NUCLEOTIDE SEQUENCE [LARGE SCALE GENOMIC DNA]</scope>
    <source>
        <strain evidence="1">ISS3</strain>
    </source>
</reference>
<dbReference type="InParanoid" id="A0A0V1AIN6"/>
<comment type="caution">
    <text evidence="1">The sequence shown here is derived from an EMBL/GenBank/DDBJ whole genome shotgun (WGS) entry which is preliminary data.</text>
</comment>
<dbReference type="OrthoDB" id="10383340at2759"/>
<evidence type="ECO:0000313" key="1">
    <source>
        <dbReference type="EMBL" id="KRY24663.1"/>
    </source>
</evidence>